<name>A0ABP8YXU2_9ACTN</name>
<accession>A0ABP8YXU2</accession>
<gene>
    <name evidence="1" type="ORF">GCM10023217_04570</name>
</gene>
<dbReference type="EMBL" id="BAABIE010000002">
    <property type="protein sequence ID" value="GAA4739787.1"/>
    <property type="molecule type" value="Genomic_DNA"/>
</dbReference>
<comment type="caution">
    <text evidence="1">The sequence shown here is derived from an EMBL/GenBank/DDBJ whole genome shotgun (WGS) entry which is preliminary data.</text>
</comment>
<sequence>MSQFVQFYFSLGDAGAVAEQQLTEAVRLVLSADPDEDPVEAGQQEVDAEALVEILAIAHQGASDGVPLPLDERAAISVDLGPGATVSAFSDSAPPECPQCHELLDQWDPHEWWDGGDEPVEECPSCGFTAPIGDWDIRNIAYARTDCGLVLVDWPPLEEYGPELHDALLAVVGSRARYVSGTV</sequence>
<organism evidence="1 2">
    <name type="scientific">Gordonia alkaliphila</name>
    <dbReference type="NCBI Taxonomy" id="1053547"/>
    <lineage>
        <taxon>Bacteria</taxon>
        <taxon>Bacillati</taxon>
        <taxon>Actinomycetota</taxon>
        <taxon>Actinomycetes</taxon>
        <taxon>Mycobacteriales</taxon>
        <taxon>Gordoniaceae</taxon>
        <taxon>Gordonia</taxon>
    </lineage>
</organism>
<dbReference type="Proteomes" id="UP001500822">
    <property type="component" value="Unassembled WGS sequence"/>
</dbReference>
<proteinExistence type="predicted"/>
<keyword evidence="2" id="KW-1185">Reference proteome</keyword>
<protein>
    <submittedName>
        <fullName evidence="1">Uncharacterized protein</fullName>
    </submittedName>
</protein>
<reference evidence="2" key="1">
    <citation type="journal article" date="2019" name="Int. J. Syst. Evol. Microbiol.">
        <title>The Global Catalogue of Microorganisms (GCM) 10K type strain sequencing project: providing services to taxonomists for standard genome sequencing and annotation.</title>
        <authorList>
            <consortium name="The Broad Institute Genomics Platform"/>
            <consortium name="The Broad Institute Genome Sequencing Center for Infectious Disease"/>
            <person name="Wu L."/>
            <person name="Ma J."/>
        </authorList>
    </citation>
    <scope>NUCLEOTIDE SEQUENCE [LARGE SCALE GENOMIC DNA]</scope>
    <source>
        <strain evidence="2">JCM 18077</strain>
    </source>
</reference>
<dbReference type="RefSeq" id="WP_246995839.1">
    <property type="nucleotide sequence ID" value="NZ_BAABIE010000002.1"/>
</dbReference>
<evidence type="ECO:0000313" key="2">
    <source>
        <dbReference type="Proteomes" id="UP001500822"/>
    </source>
</evidence>
<evidence type="ECO:0000313" key="1">
    <source>
        <dbReference type="EMBL" id="GAA4739787.1"/>
    </source>
</evidence>